<evidence type="ECO:0000256" key="10">
    <source>
        <dbReference type="PROSITE-ProRule" id="PRU00703"/>
    </source>
</evidence>
<dbReference type="EMBL" id="FOUU01000003">
    <property type="protein sequence ID" value="SFM75410.1"/>
    <property type="molecule type" value="Genomic_DNA"/>
</dbReference>
<feature type="transmembrane region" description="Helical" evidence="11">
    <location>
        <begin position="248"/>
        <end position="269"/>
    </location>
</feature>
<dbReference type="InterPro" id="IPR001807">
    <property type="entry name" value="ClC"/>
</dbReference>
<keyword evidence="3 11" id="KW-0812">Transmembrane</keyword>
<dbReference type="STRING" id="39841.SAMN05660836_01386"/>
<feature type="transmembrane region" description="Helical" evidence="11">
    <location>
        <begin position="347"/>
        <end position="367"/>
    </location>
</feature>
<evidence type="ECO:0000256" key="1">
    <source>
        <dbReference type="ARBA" id="ARBA00004141"/>
    </source>
</evidence>
<dbReference type="AlphaFoldDB" id="A0A1I4TFU3"/>
<comment type="subcellular location">
    <subcellularLocation>
        <location evidence="1">Membrane</location>
        <topology evidence="1">Multi-pass membrane protein</topology>
    </subcellularLocation>
</comment>
<proteinExistence type="predicted"/>
<evidence type="ECO:0000256" key="5">
    <source>
        <dbReference type="ARBA" id="ARBA00023065"/>
    </source>
</evidence>
<dbReference type="Gene3D" id="3.10.580.10">
    <property type="entry name" value="CBS-domain"/>
    <property type="match status" value="1"/>
</dbReference>
<dbReference type="InterPro" id="IPR046342">
    <property type="entry name" value="CBS_dom_sf"/>
</dbReference>
<evidence type="ECO:0000256" key="3">
    <source>
        <dbReference type="ARBA" id="ARBA00022692"/>
    </source>
</evidence>
<evidence type="ECO:0000256" key="7">
    <source>
        <dbReference type="ARBA" id="ARBA00023173"/>
    </source>
</evidence>
<dbReference type="InterPro" id="IPR050368">
    <property type="entry name" value="ClC-type_chloride_channel"/>
</dbReference>
<dbReference type="SMART" id="SM00116">
    <property type="entry name" value="CBS"/>
    <property type="match status" value="2"/>
</dbReference>
<feature type="domain" description="CBS" evidence="12">
    <location>
        <begin position="532"/>
        <end position="588"/>
    </location>
</feature>
<gene>
    <name evidence="13" type="ORF">SAMN05660836_01386</name>
</gene>
<organism evidence="13 14">
    <name type="scientific">Thermodesulforhabdus norvegica</name>
    <dbReference type="NCBI Taxonomy" id="39841"/>
    <lineage>
        <taxon>Bacteria</taxon>
        <taxon>Pseudomonadati</taxon>
        <taxon>Thermodesulfobacteriota</taxon>
        <taxon>Syntrophobacteria</taxon>
        <taxon>Syntrophobacterales</taxon>
        <taxon>Thermodesulforhabdaceae</taxon>
        <taxon>Thermodesulforhabdus</taxon>
    </lineage>
</organism>
<feature type="transmembrane region" description="Helical" evidence="11">
    <location>
        <begin position="315"/>
        <end position="335"/>
    </location>
</feature>
<feature type="transmembrane region" description="Helical" evidence="11">
    <location>
        <begin position="172"/>
        <end position="197"/>
    </location>
</feature>
<feature type="transmembrane region" description="Helical" evidence="11">
    <location>
        <begin position="379"/>
        <end position="398"/>
    </location>
</feature>
<dbReference type="SUPFAM" id="SSF81340">
    <property type="entry name" value="Clc chloride channel"/>
    <property type="match status" value="1"/>
</dbReference>
<dbReference type="Proteomes" id="UP000199611">
    <property type="component" value="Unassembled WGS sequence"/>
</dbReference>
<dbReference type="CDD" id="cd00400">
    <property type="entry name" value="Voltage_gated_ClC"/>
    <property type="match status" value="1"/>
</dbReference>
<evidence type="ECO:0000256" key="2">
    <source>
        <dbReference type="ARBA" id="ARBA00022448"/>
    </source>
</evidence>
<dbReference type="PRINTS" id="PR00762">
    <property type="entry name" value="CLCHANNEL"/>
</dbReference>
<dbReference type="Pfam" id="PF00571">
    <property type="entry name" value="CBS"/>
    <property type="match status" value="2"/>
</dbReference>
<evidence type="ECO:0000256" key="4">
    <source>
        <dbReference type="ARBA" id="ARBA00022989"/>
    </source>
</evidence>
<keyword evidence="2" id="KW-0813">Transport</keyword>
<dbReference type="SUPFAM" id="SSF54631">
    <property type="entry name" value="CBS-domain pair"/>
    <property type="match status" value="1"/>
</dbReference>
<accession>A0A1I4TFU3</accession>
<evidence type="ECO:0000313" key="14">
    <source>
        <dbReference type="Proteomes" id="UP000199611"/>
    </source>
</evidence>
<dbReference type="GO" id="GO:0034707">
    <property type="term" value="C:chloride channel complex"/>
    <property type="evidence" value="ECO:0007669"/>
    <property type="project" value="UniProtKB-KW"/>
</dbReference>
<feature type="transmembrane region" description="Helical" evidence="11">
    <location>
        <begin position="410"/>
        <end position="428"/>
    </location>
</feature>
<dbReference type="PANTHER" id="PTHR43427">
    <property type="entry name" value="CHLORIDE CHANNEL PROTEIN CLC-E"/>
    <property type="match status" value="1"/>
</dbReference>
<dbReference type="GO" id="GO:0005254">
    <property type="term" value="F:chloride channel activity"/>
    <property type="evidence" value="ECO:0007669"/>
    <property type="project" value="UniProtKB-KW"/>
</dbReference>
<keyword evidence="10" id="KW-0129">CBS domain</keyword>
<evidence type="ECO:0000256" key="6">
    <source>
        <dbReference type="ARBA" id="ARBA00023136"/>
    </source>
</evidence>
<evidence type="ECO:0000259" key="12">
    <source>
        <dbReference type="PROSITE" id="PS51371"/>
    </source>
</evidence>
<dbReference type="OrthoDB" id="9767361at2"/>
<sequence>MSVIVAIARKLESRRSVKWIVYGSIIGVVSALGAAFFFVCLEWGKFFCFEYLAGFKLTHPAGEHLVRREVSTEFRRWLMVLLPAIGGLISGFIVYTWAPEAEGHGTDAMIDAFHNRKGLVRWRVPYVKSLASIVTLATGGSAGREGPIAQIGSGFGSWLAQVLNLSARDRRIMLLAGCAGGLGAIFRAPIGGALTAVEVLYREDFESEAIVPCVISSVVAYSLFTTAFGFQPIFDIPHVRFTNPKELLLYAMLALICVPFGFLYVKFFYGLRDRFFRPLPLKNHFKPALGGLVVGLIGLGFPQVLSGGYGTIQQALYGQLSVSLMFALAFMKIMATSFTISSGGSGGVFGPSLYIGAMIGGAVGHLGNILFPGVVSHPGAFALVGMGAFFAGVAKAPLGALMMVSEMTQGYGLLVPLIFASTITMILSQKWHLYEKQVLNKFASPAHRAEAVVNVLQGLTVRDVCPTDRSVTMLPIDMTLGELKRLMARTDETFFPVVDQSFRLKGILALPRIRGVVLEEDVLSDLVVVGELMSDPVFIRWDESLDQVLIKFLKSGYYRLPVINDAGEFEGMFGLDELVSAYHSEITRLKGEE</sequence>
<keyword evidence="4 11" id="KW-1133">Transmembrane helix</keyword>
<keyword evidence="7" id="KW-0869">Chloride channel</keyword>
<feature type="domain" description="CBS" evidence="12">
    <location>
        <begin position="467"/>
        <end position="526"/>
    </location>
</feature>
<feature type="transmembrane region" description="Helical" evidence="11">
    <location>
        <begin position="289"/>
        <end position="309"/>
    </location>
</feature>
<feature type="transmembrane region" description="Helical" evidence="11">
    <location>
        <begin position="77"/>
        <end position="98"/>
    </location>
</feature>
<reference evidence="13 14" key="1">
    <citation type="submission" date="2016-10" db="EMBL/GenBank/DDBJ databases">
        <authorList>
            <person name="de Groot N.N."/>
        </authorList>
    </citation>
    <scope>NUCLEOTIDE SEQUENCE [LARGE SCALE GENOMIC DNA]</scope>
    <source>
        <strain evidence="13 14">DSM 9990</strain>
    </source>
</reference>
<name>A0A1I4TFU3_9BACT</name>
<evidence type="ECO:0000256" key="9">
    <source>
        <dbReference type="ARBA" id="ARBA00023303"/>
    </source>
</evidence>
<dbReference type="RefSeq" id="WP_093394522.1">
    <property type="nucleotide sequence ID" value="NZ_FOUU01000003.1"/>
</dbReference>
<dbReference type="PROSITE" id="PS51371">
    <property type="entry name" value="CBS"/>
    <property type="match status" value="2"/>
</dbReference>
<dbReference type="InterPro" id="IPR000644">
    <property type="entry name" value="CBS_dom"/>
</dbReference>
<keyword evidence="5" id="KW-0406">Ion transport</keyword>
<dbReference type="Pfam" id="PF00654">
    <property type="entry name" value="Voltage_CLC"/>
    <property type="match status" value="1"/>
</dbReference>
<feature type="transmembrane region" description="Helical" evidence="11">
    <location>
        <begin position="209"/>
        <end position="228"/>
    </location>
</feature>
<evidence type="ECO:0000256" key="8">
    <source>
        <dbReference type="ARBA" id="ARBA00023214"/>
    </source>
</evidence>
<feature type="transmembrane region" description="Helical" evidence="11">
    <location>
        <begin position="19"/>
        <end position="41"/>
    </location>
</feature>
<keyword evidence="8" id="KW-0868">Chloride</keyword>
<evidence type="ECO:0000313" key="13">
    <source>
        <dbReference type="EMBL" id="SFM75410.1"/>
    </source>
</evidence>
<dbReference type="FunFam" id="1.10.3080.10:FF:000018">
    <property type="entry name" value="Chloride transporter, ClC family"/>
    <property type="match status" value="1"/>
</dbReference>
<keyword evidence="9" id="KW-0407">Ion channel</keyword>
<dbReference type="PANTHER" id="PTHR43427:SF6">
    <property type="entry name" value="CHLORIDE CHANNEL PROTEIN CLC-E"/>
    <property type="match status" value="1"/>
</dbReference>
<dbReference type="InterPro" id="IPR014743">
    <property type="entry name" value="Cl-channel_core"/>
</dbReference>
<dbReference type="Gene3D" id="1.10.3080.10">
    <property type="entry name" value="Clc chloride channel"/>
    <property type="match status" value="1"/>
</dbReference>
<keyword evidence="6 11" id="KW-0472">Membrane</keyword>
<evidence type="ECO:0000256" key="11">
    <source>
        <dbReference type="SAM" id="Phobius"/>
    </source>
</evidence>
<keyword evidence="14" id="KW-1185">Reference proteome</keyword>
<protein>
    <submittedName>
        <fullName evidence="13">Chloride channel protein, CIC family</fullName>
    </submittedName>
</protein>